<dbReference type="Proteomes" id="UP000004810">
    <property type="component" value="Unassembled WGS sequence"/>
</dbReference>
<dbReference type="SMART" id="SM00181">
    <property type="entry name" value="EGF"/>
    <property type="match status" value="2"/>
</dbReference>
<gene>
    <name evidence="3" type="ORF">WUBG_11871</name>
</gene>
<evidence type="ECO:0000313" key="4">
    <source>
        <dbReference type="Proteomes" id="UP000004810"/>
    </source>
</evidence>
<evidence type="ECO:0000259" key="2">
    <source>
        <dbReference type="PROSITE" id="PS50026"/>
    </source>
</evidence>
<keyword evidence="1" id="KW-1015">Disulfide bond</keyword>
<dbReference type="PROSITE" id="PS01186">
    <property type="entry name" value="EGF_2"/>
    <property type="match status" value="1"/>
</dbReference>
<dbReference type="PROSITE" id="PS50026">
    <property type="entry name" value="EGF_3"/>
    <property type="match status" value="1"/>
</dbReference>
<feature type="disulfide bond" evidence="1">
    <location>
        <begin position="105"/>
        <end position="114"/>
    </location>
</feature>
<proteinExistence type="predicted"/>
<comment type="caution">
    <text evidence="1">Lacks conserved residue(s) required for the propagation of feature annotation.</text>
</comment>
<dbReference type="CDD" id="cd00054">
    <property type="entry name" value="EGF_CA"/>
    <property type="match status" value="1"/>
</dbReference>
<dbReference type="PROSITE" id="PS00022">
    <property type="entry name" value="EGF_1"/>
    <property type="match status" value="2"/>
</dbReference>
<reference evidence="4" key="1">
    <citation type="submission" date="2012-08" db="EMBL/GenBank/DDBJ databases">
        <title>The Genome Sequence of Wuchereria bancrofti.</title>
        <authorList>
            <person name="Nutman T.B."/>
            <person name="Fink D.L."/>
            <person name="Russ C."/>
            <person name="Young S."/>
            <person name="Zeng Q."/>
            <person name="Koehrsen M."/>
            <person name="Alvarado L."/>
            <person name="Berlin A."/>
            <person name="Chapman S.B."/>
            <person name="Chen Z."/>
            <person name="Freedman E."/>
            <person name="Gellesch M."/>
            <person name="Goldberg J."/>
            <person name="Griggs A."/>
            <person name="Gujja S."/>
            <person name="Heilman E.R."/>
            <person name="Heiman D."/>
            <person name="Hepburn T."/>
            <person name="Howarth C."/>
            <person name="Jen D."/>
            <person name="Larson L."/>
            <person name="Lewis B."/>
            <person name="Mehta T."/>
            <person name="Park D."/>
            <person name="Pearson M."/>
            <person name="Roberts A."/>
            <person name="Saif S."/>
            <person name="Shea T."/>
            <person name="Shenoy N."/>
            <person name="Sisk P."/>
            <person name="Stolte C."/>
            <person name="Sykes S."/>
            <person name="Walk T."/>
            <person name="White J."/>
            <person name="Yandava C."/>
            <person name="Haas B."/>
            <person name="Henn M.R."/>
            <person name="Nusbaum C."/>
            <person name="Birren B."/>
        </authorList>
    </citation>
    <scope>NUCLEOTIDE SEQUENCE [LARGE SCALE GENOMIC DNA]</scope>
    <source>
        <strain evidence="4">NA</strain>
    </source>
</reference>
<accession>J9AS39</accession>
<sequence length="263" mass="30639">LQHAVVRPTRPCAPCIVLLERQALEWGQAYEFRSCADVNIVQETPKDDERCSKHGDYENGKCKCRHSYSGELCQYKDYCSTDDDCLNDGKCVKEANGIVRRTCYCSFGYFGQNCDQIFYLLLKYGCRQIGYFIVIYFNTLYETLLSDFLTYSRMAEKKKESNCQTKHLMLNLKTTNVSIMITQRTKKSTTNMVFFEDDCFKKTALNEDDFVYSRVVQDELEIILDYKSTSWISIGWRPMEIDRSCRLISRFGECRNSVTPDGH</sequence>
<feature type="domain" description="EGF-like" evidence="2">
    <location>
        <begin position="75"/>
        <end position="115"/>
    </location>
</feature>
<organism evidence="3 4">
    <name type="scientific">Wuchereria bancrofti</name>
    <dbReference type="NCBI Taxonomy" id="6293"/>
    <lineage>
        <taxon>Eukaryota</taxon>
        <taxon>Metazoa</taxon>
        <taxon>Ecdysozoa</taxon>
        <taxon>Nematoda</taxon>
        <taxon>Chromadorea</taxon>
        <taxon>Rhabditida</taxon>
        <taxon>Spirurina</taxon>
        <taxon>Spiruromorpha</taxon>
        <taxon>Filarioidea</taxon>
        <taxon>Onchocercidae</taxon>
        <taxon>Wuchereria</taxon>
    </lineage>
</organism>
<protein>
    <recommendedName>
        <fullName evidence="2">EGF-like domain-containing protein</fullName>
    </recommendedName>
</protein>
<comment type="caution">
    <text evidence="3">The sequence shown here is derived from an EMBL/GenBank/DDBJ whole genome shotgun (WGS) entry which is preliminary data.</text>
</comment>
<name>J9AS39_WUCBA</name>
<evidence type="ECO:0000256" key="1">
    <source>
        <dbReference type="PROSITE-ProRule" id="PRU00076"/>
    </source>
</evidence>
<dbReference type="InterPro" id="IPR000742">
    <property type="entry name" value="EGF"/>
</dbReference>
<keyword evidence="1" id="KW-0245">EGF-like domain</keyword>
<dbReference type="PANTHER" id="PTHR46901">
    <property type="entry name" value="GH04942P"/>
    <property type="match status" value="1"/>
</dbReference>
<dbReference type="SUPFAM" id="SSF57196">
    <property type="entry name" value="EGF/Laminin"/>
    <property type="match status" value="1"/>
</dbReference>
<evidence type="ECO:0000313" key="3">
    <source>
        <dbReference type="EMBL" id="EJW77220.1"/>
    </source>
</evidence>
<dbReference type="PANTHER" id="PTHR46901:SF2">
    <property type="entry name" value="GH04942P"/>
    <property type="match status" value="1"/>
</dbReference>
<dbReference type="Gene3D" id="2.10.25.10">
    <property type="entry name" value="Laminin"/>
    <property type="match status" value="2"/>
</dbReference>
<feature type="non-terminal residue" evidence="3">
    <location>
        <position position="1"/>
    </location>
</feature>
<dbReference type="EMBL" id="ADBV01008050">
    <property type="protein sequence ID" value="EJW77220.1"/>
    <property type="molecule type" value="Genomic_DNA"/>
</dbReference>
<dbReference type="AlphaFoldDB" id="J9AS39"/>